<evidence type="ECO:0000313" key="2">
    <source>
        <dbReference type="Proteomes" id="UP000186955"/>
    </source>
</evidence>
<proteinExistence type="predicted"/>
<name>A0A1Q5SQW9_9EURO</name>
<organism evidence="1 2">
    <name type="scientific">Penicillium subrubescens</name>
    <dbReference type="NCBI Taxonomy" id="1316194"/>
    <lineage>
        <taxon>Eukaryota</taxon>
        <taxon>Fungi</taxon>
        <taxon>Dikarya</taxon>
        <taxon>Ascomycota</taxon>
        <taxon>Pezizomycotina</taxon>
        <taxon>Eurotiomycetes</taxon>
        <taxon>Eurotiomycetidae</taxon>
        <taxon>Eurotiales</taxon>
        <taxon>Aspergillaceae</taxon>
        <taxon>Penicillium</taxon>
    </lineage>
</organism>
<evidence type="ECO:0000313" key="1">
    <source>
        <dbReference type="EMBL" id="OKO90275.1"/>
    </source>
</evidence>
<accession>A0A1Q5SQW9</accession>
<comment type="caution">
    <text evidence="1">The sequence shown here is derived from an EMBL/GenBank/DDBJ whole genome shotgun (WGS) entry which is preliminary data.</text>
</comment>
<reference evidence="1 2" key="1">
    <citation type="submission" date="2016-10" db="EMBL/GenBank/DDBJ databases">
        <title>Genome sequence of the ascomycete fungus Penicillium subrubescens.</title>
        <authorList>
            <person name="De Vries R.P."/>
            <person name="Peng M."/>
            <person name="Dilokpimol A."/>
            <person name="Hilden K."/>
            <person name="Makela M.R."/>
            <person name="Grigoriev I."/>
            <person name="Riley R."/>
            <person name="Granchi Z."/>
        </authorList>
    </citation>
    <scope>NUCLEOTIDE SEQUENCE [LARGE SCALE GENOMIC DNA]</scope>
    <source>
        <strain evidence="1 2">CBS 132785</strain>
    </source>
</reference>
<dbReference type="Proteomes" id="UP000186955">
    <property type="component" value="Unassembled WGS sequence"/>
</dbReference>
<sequence>MSEISIFNCLEERLKRNKVKPGLLGVVGNRNQAPRIVAQVRSGPAVALSLISLTAGDDTLGIALSRTDYLQLWFV</sequence>
<dbReference type="AlphaFoldDB" id="A0A1Q5SQW9"/>
<dbReference type="EMBL" id="MNBE01000758">
    <property type="protein sequence ID" value="OKO90275.1"/>
    <property type="molecule type" value="Genomic_DNA"/>
</dbReference>
<protein>
    <submittedName>
        <fullName evidence="1">Uncharacterized protein</fullName>
    </submittedName>
</protein>
<keyword evidence="2" id="KW-1185">Reference proteome</keyword>
<gene>
    <name evidence="1" type="ORF">PENSUB_13408</name>
</gene>